<organism evidence="2 3">
    <name type="scientific">Aquirufa avitistagni</name>
    <dbReference type="NCBI Taxonomy" id="3104728"/>
    <lineage>
        <taxon>Bacteria</taxon>
        <taxon>Pseudomonadati</taxon>
        <taxon>Bacteroidota</taxon>
        <taxon>Cytophagia</taxon>
        <taxon>Cytophagales</taxon>
        <taxon>Flectobacillaceae</taxon>
        <taxon>Aquirufa</taxon>
    </lineage>
</organism>
<sequence>MFQFLRSNASITFFLLVGMWTIATFAFVQADISPLGWELKNYLLGQKLNEGFRMYQDIRDNSGPLSAGFFQLIEFLNFPISWNAYWATGIILFQAIVFQRTINRYELMGPLGNMPFFIYTLFLHISLDFWVPSAALIGLTFLILAWREIIKQQSTLQVDDRVFLIGLFIGAAGLCYPTYYLFIFWGFLSLLFYSGINIRQMLLVIVGFLIVNGITALLYTYNGNFSYLIEVFQKSAFVFHTPAWVDIQRIASTYVMAILLGFYGLWTVIQRPKIKSNGQKAQQTNFIWVFISFFAAFTLPANNSHNYLFILPAMAYFTLNLFFLLKRYWIQELILFAILGSVWFSWQSEWNNSSYNRVQAGKLPIRNERLMVLGPQIDEYQNNQMAGPFVNWELSNDVFSELNTYRTVVKLQRYLEMDTPTYIYDPAGNFPRMRYYLPYLQDTYVEVQKHLYKRKN</sequence>
<feature type="transmembrane region" description="Helical" evidence="1">
    <location>
        <begin position="307"/>
        <end position="324"/>
    </location>
</feature>
<keyword evidence="1" id="KW-0472">Membrane</keyword>
<feature type="transmembrane region" description="Helical" evidence="1">
    <location>
        <begin position="105"/>
        <end position="123"/>
    </location>
</feature>
<comment type="caution">
    <text evidence="2">The sequence shown here is derived from an EMBL/GenBank/DDBJ whole genome shotgun (WGS) entry which is preliminary data.</text>
</comment>
<proteinExistence type="predicted"/>
<evidence type="ECO:0000256" key="1">
    <source>
        <dbReference type="SAM" id="Phobius"/>
    </source>
</evidence>
<feature type="transmembrane region" description="Helical" evidence="1">
    <location>
        <begin position="251"/>
        <end position="269"/>
    </location>
</feature>
<dbReference type="EMBL" id="JBBKXZ010000001">
    <property type="protein sequence ID" value="MFD3394008.1"/>
    <property type="molecule type" value="Genomic_DNA"/>
</dbReference>
<evidence type="ECO:0000313" key="2">
    <source>
        <dbReference type="EMBL" id="MFD3394008.1"/>
    </source>
</evidence>
<accession>A0ABW6DEU7</accession>
<keyword evidence="3" id="KW-1185">Reference proteome</keyword>
<dbReference type="Pfam" id="PF19992">
    <property type="entry name" value="DUF6427"/>
    <property type="match status" value="1"/>
</dbReference>
<reference evidence="2 3" key="1">
    <citation type="submission" date="2024-03" db="EMBL/GenBank/DDBJ databases">
        <title>Aquirufa genome sequencing.</title>
        <authorList>
            <person name="Pitt A."/>
            <person name="Hahn M.W."/>
        </authorList>
    </citation>
    <scope>NUCLEOTIDE SEQUENCE [LARGE SCALE GENOMIC DNA]</scope>
    <source>
        <strain evidence="2 3">OSTEICH-129V</strain>
    </source>
</reference>
<feature type="transmembrane region" description="Helical" evidence="1">
    <location>
        <begin position="80"/>
        <end position="98"/>
    </location>
</feature>
<keyword evidence="1" id="KW-0812">Transmembrane</keyword>
<feature type="transmembrane region" description="Helical" evidence="1">
    <location>
        <begin position="329"/>
        <end position="346"/>
    </location>
</feature>
<dbReference type="Proteomes" id="UP001598138">
    <property type="component" value="Unassembled WGS sequence"/>
</dbReference>
<feature type="transmembrane region" description="Helical" evidence="1">
    <location>
        <begin position="129"/>
        <end position="150"/>
    </location>
</feature>
<protein>
    <submittedName>
        <fullName evidence="2">DUF6427 family protein</fullName>
    </submittedName>
</protein>
<feature type="transmembrane region" description="Helical" evidence="1">
    <location>
        <begin position="281"/>
        <end position="301"/>
    </location>
</feature>
<keyword evidence="1" id="KW-1133">Transmembrane helix</keyword>
<name>A0ABW6DEU7_9BACT</name>
<dbReference type="InterPro" id="IPR045625">
    <property type="entry name" value="DUF6427"/>
</dbReference>
<evidence type="ECO:0000313" key="3">
    <source>
        <dbReference type="Proteomes" id="UP001598138"/>
    </source>
</evidence>
<feature type="transmembrane region" description="Helical" evidence="1">
    <location>
        <begin position="200"/>
        <end position="220"/>
    </location>
</feature>
<dbReference type="RefSeq" id="WP_377982884.1">
    <property type="nucleotide sequence ID" value="NZ_JBBKXZ010000001.1"/>
</dbReference>
<feature type="transmembrane region" description="Helical" evidence="1">
    <location>
        <begin position="162"/>
        <end position="188"/>
    </location>
</feature>
<gene>
    <name evidence="2" type="ORF">U0R10_05195</name>
</gene>